<feature type="domain" description="Rhamnogalacturonan lyase" evidence="10">
    <location>
        <begin position="1012"/>
        <end position="1079"/>
    </location>
</feature>
<dbReference type="SUPFAM" id="SSF49785">
    <property type="entry name" value="Galactose-binding domain-like"/>
    <property type="match status" value="2"/>
</dbReference>
<dbReference type="Gene3D" id="2.70.98.10">
    <property type="match status" value="2"/>
</dbReference>
<dbReference type="InterPro" id="IPR029413">
    <property type="entry name" value="RG-lyase_II"/>
</dbReference>
<dbReference type="CDD" id="cd10317">
    <property type="entry name" value="RGL4_C"/>
    <property type="match status" value="1"/>
</dbReference>
<keyword evidence="5" id="KW-0964">Secreted</keyword>
<dbReference type="GO" id="GO:0030246">
    <property type="term" value="F:carbohydrate binding"/>
    <property type="evidence" value="ECO:0007669"/>
    <property type="project" value="InterPro"/>
</dbReference>
<feature type="domain" description="Rhamnogalacturonan lyase" evidence="10">
    <location>
        <begin position="394"/>
        <end position="467"/>
    </location>
</feature>
<comment type="subcellular location">
    <subcellularLocation>
        <location evidence="2">Secreted</location>
    </subcellularLocation>
</comment>
<evidence type="ECO:0000256" key="8">
    <source>
        <dbReference type="SAM" id="Phobius"/>
    </source>
</evidence>
<dbReference type="GO" id="GO:0102210">
    <property type="term" value="F:rhamnogalacturonan endolyase activity"/>
    <property type="evidence" value="ECO:0007669"/>
    <property type="project" value="UniProtKB-EC"/>
</dbReference>
<dbReference type="FunFam" id="2.60.40.1120:FF:000033">
    <property type="entry name" value="Rhamnogalacturonate lyase B"/>
    <property type="match status" value="2"/>
</dbReference>
<organism evidence="11 12">
    <name type="scientific">Pyrus ussuriensis x Pyrus communis</name>
    <dbReference type="NCBI Taxonomy" id="2448454"/>
    <lineage>
        <taxon>Eukaryota</taxon>
        <taxon>Viridiplantae</taxon>
        <taxon>Streptophyta</taxon>
        <taxon>Embryophyta</taxon>
        <taxon>Tracheophyta</taxon>
        <taxon>Spermatophyta</taxon>
        <taxon>Magnoliopsida</taxon>
        <taxon>eudicotyledons</taxon>
        <taxon>Gunneridae</taxon>
        <taxon>Pentapetalae</taxon>
        <taxon>rosids</taxon>
        <taxon>fabids</taxon>
        <taxon>Rosales</taxon>
        <taxon>Rosaceae</taxon>
        <taxon>Amygdaloideae</taxon>
        <taxon>Maleae</taxon>
        <taxon>Pyrus</taxon>
    </lineage>
</organism>
<dbReference type="InterPro" id="IPR013784">
    <property type="entry name" value="Carb-bd-like_fold"/>
</dbReference>
<evidence type="ECO:0000256" key="3">
    <source>
        <dbReference type="ARBA" id="ARBA00010418"/>
    </source>
</evidence>
<dbReference type="Pfam" id="PF14686">
    <property type="entry name" value="fn3_3"/>
    <property type="match status" value="2"/>
</dbReference>
<dbReference type="Pfam" id="PF06045">
    <property type="entry name" value="Rhamnogal_lyase"/>
    <property type="match status" value="2"/>
</dbReference>
<dbReference type="Proteomes" id="UP000327157">
    <property type="component" value="Chromosome 1"/>
</dbReference>
<evidence type="ECO:0000256" key="2">
    <source>
        <dbReference type="ARBA" id="ARBA00004613"/>
    </source>
</evidence>
<accession>A0A5N5F3I2</accession>
<keyword evidence="12" id="KW-1185">Reference proteome</keyword>
<keyword evidence="7 11" id="KW-0456">Lyase</keyword>
<dbReference type="OrthoDB" id="2130367at2759"/>
<evidence type="ECO:0000259" key="9">
    <source>
        <dbReference type="Pfam" id="PF14683"/>
    </source>
</evidence>
<dbReference type="EC" id="4.2.2.23" evidence="4"/>
<comment type="catalytic activity">
    <reaction evidence="1">
        <text>Endotype eliminative cleavage of L-alpha-rhamnopyranosyl-(1-&gt;4)-alpha-D-galactopyranosyluronic acid bonds of rhamnogalacturonan I domains in ramified hairy regions of pectin leaving L-rhamnopyranose at the reducing end and 4-deoxy-4,5-unsaturated D-galactopyranosyluronic acid at the non-reducing end.</text>
        <dbReference type="EC" id="4.2.2.23"/>
    </reaction>
</comment>
<dbReference type="CDD" id="cd10316">
    <property type="entry name" value="RGL4_M"/>
    <property type="match status" value="2"/>
</dbReference>
<keyword evidence="8" id="KW-0812">Transmembrane</keyword>
<proteinExistence type="inferred from homology"/>
<evidence type="ECO:0000259" key="10">
    <source>
        <dbReference type="Pfam" id="PF14686"/>
    </source>
</evidence>
<dbReference type="InterPro" id="IPR011013">
    <property type="entry name" value="Gal_mutarotase_sf_dom"/>
</dbReference>
<dbReference type="PANTHER" id="PTHR32018">
    <property type="entry name" value="RHAMNOGALACTURONATE LYASE FAMILY PROTEIN"/>
    <property type="match status" value="1"/>
</dbReference>
<feature type="domain" description="Rhamnogalacturonan lyase" evidence="9">
    <location>
        <begin position="480"/>
        <end position="662"/>
    </location>
</feature>
<dbReference type="GO" id="GO:0005975">
    <property type="term" value="P:carbohydrate metabolic process"/>
    <property type="evidence" value="ECO:0007669"/>
    <property type="project" value="InterPro"/>
</dbReference>
<evidence type="ECO:0000256" key="1">
    <source>
        <dbReference type="ARBA" id="ARBA00001324"/>
    </source>
</evidence>
<dbReference type="InterPro" id="IPR051850">
    <property type="entry name" value="Polysacch_Lyase_4"/>
</dbReference>
<feature type="transmembrane region" description="Helical" evidence="8">
    <location>
        <begin position="6"/>
        <end position="23"/>
    </location>
</feature>
<dbReference type="Gene3D" id="2.60.120.260">
    <property type="entry name" value="Galactose-binding domain-like"/>
    <property type="match status" value="2"/>
</dbReference>
<reference evidence="11 12" key="1">
    <citation type="submission" date="2019-09" db="EMBL/GenBank/DDBJ databases">
        <authorList>
            <person name="Ou C."/>
        </authorList>
    </citation>
    <scope>NUCLEOTIDE SEQUENCE [LARGE SCALE GENOMIC DNA]</scope>
    <source>
        <strain evidence="11">S2</strain>
        <tissue evidence="11">Leaf</tissue>
    </source>
</reference>
<dbReference type="EMBL" id="SMOL01000768">
    <property type="protein sequence ID" value="KAB2597556.1"/>
    <property type="molecule type" value="Genomic_DNA"/>
</dbReference>
<reference evidence="12" key="2">
    <citation type="submission" date="2019-10" db="EMBL/GenBank/DDBJ databases">
        <title>A de novo genome assembly of a pear dwarfing rootstock.</title>
        <authorList>
            <person name="Wang F."/>
            <person name="Wang J."/>
            <person name="Li S."/>
            <person name="Zhang Y."/>
            <person name="Fang M."/>
            <person name="Ma L."/>
            <person name="Zhao Y."/>
            <person name="Jiang S."/>
        </authorList>
    </citation>
    <scope>NUCLEOTIDE SEQUENCE [LARGE SCALE GENOMIC DNA]</scope>
</reference>
<evidence type="ECO:0000256" key="7">
    <source>
        <dbReference type="ARBA" id="ARBA00023239"/>
    </source>
</evidence>
<keyword evidence="8" id="KW-0472">Membrane</keyword>
<protein>
    <recommendedName>
        <fullName evidence="4">rhamnogalacturonan endolyase</fullName>
        <ecNumber evidence="4">4.2.2.23</ecNumber>
    </recommendedName>
</protein>
<dbReference type="GO" id="GO:0005576">
    <property type="term" value="C:extracellular region"/>
    <property type="evidence" value="ECO:0007669"/>
    <property type="project" value="UniProtKB-SubCell"/>
</dbReference>
<feature type="domain" description="Rhamnogalacturonan lyase" evidence="9">
    <location>
        <begin position="1098"/>
        <end position="1244"/>
    </location>
</feature>
<dbReference type="SUPFAM" id="SSF49452">
    <property type="entry name" value="Starch-binding domain-like"/>
    <property type="match status" value="2"/>
</dbReference>
<gene>
    <name evidence="11" type="ORF">D8674_000476</name>
</gene>
<dbReference type="Gene3D" id="2.60.40.1120">
    <property type="entry name" value="Carboxypeptidase-like, regulatory domain"/>
    <property type="match status" value="2"/>
</dbReference>
<keyword evidence="6" id="KW-0732">Signal</keyword>
<evidence type="ECO:0000256" key="4">
    <source>
        <dbReference type="ARBA" id="ARBA00012437"/>
    </source>
</evidence>
<evidence type="ECO:0000313" key="11">
    <source>
        <dbReference type="EMBL" id="KAB2597556.1"/>
    </source>
</evidence>
<comment type="caution">
    <text evidence="11">The sequence shown here is derived from an EMBL/GenBank/DDBJ whole genome shotgun (WGS) entry which is preliminary data.</text>
</comment>
<evidence type="ECO:0000256" key="5">
    <source>
        <dbReference type="ARBA" id="ARBA00022525"/>
    </source>
</evidence>
<sequence length="1282" mass="145285">METVRQWSWVLGILAMLALLFFLPDDGNFAKISVRRALRSVTGSNNGLDQMLIKTKNQVVMNNGIVRLTFSYPGGDVIGIKYKGIDNLLEIKNQENNRGYWDVVWNNKETGGIDKLQGGRFKIITARADQTEISFTKKYDISRGNTTLSMNVDKRYIMQRGRAGFYAYSIFERPKGWPGLDIDQIRIVYKLQQDKFQFMAVSDDRQRVMPTADDRSNGIKLAYPEAVLLTNPSNPDLRGEVDDKYQYSSEDKDIKVHGWICTKPAVGFWIITPSDEFRTAGPFKQELTSHVGPTALSMFVSTHYAGKEVGMRFASGEAWKKVFGPVFVYLNSVPSLNESALWENAKEQLVEEVKSWPYSFTQSEDIPSSSGRGSVAGQLLVRDRYTSKSLVWASSAYVGLAAPGKAGSWQKESKGYQFWTQANEQGHFLIKDVRPGNYSLYATVPGIIGDYKYKSDITIEPGNEINLANLTYVPPRNGPTLWEIGIPDRSAAEFYVPDPNPTLMNKLFTTNRADKFRQYGLWERYADLYPDEDLIYNIGTDNYGDNWFFAHVTRNIGNRTYEATTWRILFELQDLTNTGNYTLQLALASATNAEVQVRFNDQSAFPPHFTTGLIGKDNAIARHGIHGLYWLFSIGVPSYRLREGNNTIYLTQSRSLGTFEGVFALPFSFVISTYVVIDNGIVRLKFSYPGGDVIGINYKGIKNLLETKNALDNRGYWDVVWNRDGGKDVVDKLQGTGFRVITERADQIEISFTKTYNVSLGNATLPMNADKRYIVQRGRDGFYAYAIFERLKGWPRTNVDQIRFVYKLQQDKFPFMAISDDRKRVMPTARDRANGKPLAYPEAVLLTKTNNPDLRGEVDDKYQYSTEDKDNKVHGWICNEPPVGFWIITSSDEFRTAGPFKQDLTSHAGPTVLSMFASTHYGGKEVGMTFKDGEAWKKVFGPVFVYLNSVPSSNNSLRLWENAKEQMLEEVKRWPYNFTQSEDFPSSDKRGSVAGQLLIQDRYINESLVWASSAYVGLAAPGNVGSWQKESKGYQFWTPTNKQGYFLIKDVRPGNYSLYATVPGVVGDYKYETIIKIKPRLGINLGNITYVPPRNGPTLWEIGIPDRSAAEFNVPDPSPTLRNQLYTNHTDKFRQYGLWDRYTDLYPNHDLIYTVGADDYHDKWFFAHVTRNTGNNTYEATTWQILFQLKNLTTTGNYTLQLALASANNAEVQVRFNNQSAKPPHFTTGLIGKDNAIARHGIHVMWVRIIPLKVATNTKISHISSSIRTQQLKPEGGTKQKV</sequence>
<keyword evidence="8" id="KW-1133">Transmembrane helix</keyword>
<dbReference type="CDD" id="cd10320">
    <property type="entry name" value="RGL4_N"/>
    <property type="match status" value="2"/>
</dbReference>
<dbReference type="SUPFAM" id="SSF74650">
    <property type="entry name" value="Galactose mutarotase-like"/>
    <property type="match status" value="2"/>
</dbReference>
<dbReference type="InterPro" id="IPR008979">
    <property type="entry name" value="Galactose-bd-like_sf"/>
</dbReference>
<dbReference type="PANTHER" id="PTHR32018:SF6">
    <property type="entry name" value="RHAMNOGALACTURONAN ENDOLYASE"/>
    <property type="match status" value="1"/>
</dbReference>
<dbReference type="InterPro" id="IPR010325">
    <property type="entry name" value="Rhamnogal_lyase"/>
</dbReference>
<name>A0A5N5F3I2_9ROSA</name>
<evidence type="ECO:0000256" key="6">
    <source>
        <dbReference type="ARBA" id="ARBA00022729"/>
    </source>
</evidence>
<dbReference type="InterPro" id="IPR029411">
    <property type="entry name" value="RG-lyase_III"/>
</dbReference>
<comment type="similarity">
    <text evidence="3">Belongs to the polysaccharide lyase 4 family.</text>
</comment>
<dbReference type="Pfam" id="PF14683">
    <property type="entry name" value="CBM-like"/>
    <property type="match status" value="2"/>
</dbReference>
<dbReference type="InterPro" id="IPR014718">
    <property type="entry name" value="GH-type_carb-bd"/>
</dbReference>
<reference evidence="11 12" key="3">
    <citation type="submission" date="2019-11" db="EMBL/GenBank/DDBJ databases">
        <title>A de novo genome assembly of a pear dwarfing rootstock.</title>
        <authorList>
            <person name="Wang F."/>
            <person name="Wang J."/>
            <person name="Li S."/>
            <person name="Zhang Y."/>
            <person name="Fang M."/>
            <person name="Ma L."/>
            <person name="Zhao Y."/>
            <person name="Jiang S."/>
        </authorList>
    </citation>
    <scope>NUCLEOTIDE SEQUENCE [LARGE SCALE GENOMIC DNA]</scope>
    <source>
        <strain evidence="11">S2</strain>
        <tissue evidence="11">Leaf</tissue>
    </source>
</reference>
<evidence type="ECO:0000313" key="12">
    <source>
        <dbReference type="Proteomes" id="UP000327157"/>
    </source>
</evidence>